<evidence type="ECO:0000313" key="3">
    <source>
        <dbReference type="Proteomes" id="UP000377798"/>
    </source>
</evidence>
<reference evidence="2 3" key="1">
    <citation type="submission" date="2019-02" db="EMBL/GenBank/DDBJ databases">
        <authorList>
            <consortium name="Pathogen Informatics"/>
        </authorList>
    </citation>
    <scope>NUCLEOTIDE SEQUENCE [LARGE SCALE GENOMIC DNA]</scope>
    <source>
        <strain evidence="2 3">3012STDY7089603</strain>
    </source>
</reference>
<dbReference type="SUPFAM" id="SSF111038">
    <property type="entry name" value="YjbQ-like"/>
    <property type="match status" value="1"/>
</dbReference>
<sequence>MLKKYDLRTKREEMVDITGLVEACLEESGVQEGICLVYCPHTTGAISVNENTDPAVQEDIFLALGENLPDNPNFSHLEGNSRAHLLSSLFGASQAFIIQDGRLLLGTWQGIYFLEFDGPRTRSFYVKILGDK</sequence>
<proteinExistence type="inferred from homology"/>
<evidence type="ECO:0000256" key="1">
    <source>
        <dbReference type="ARBA" id="ARBA00005534"/>
    </source>
</evidence>
<comment type="caution">
    <text evidence="2">The sequence shown here is derived from an EMBL/GenBank/DDBJ whole genome shotgun (WGS) entry which is preliminary data.</text>
</comment>
<dbReference type="Pfam" id="PF01894">
    <property type="entry name" value="YjbQ"/>
    <property type="match status" value="1"/>
</dbReference>
<dbReference type="Proteomes" id="UP000377798">
    <property type="component" value="Unassembled WGS sequence"/>
</dbReference>
<name>A0A8H2M9R4_9FIRM</name>
<dbReference type="PANTHER" id="PTHR30615:SF8">
    <property type="entry name" value="UPF0047 PROTEIN C4A8.02C"/>
    <property type="match status" value="1"/>
</dbReference>
<dbReference type="InterPro" id="IPR001602">
    <property type="entry name" value="UPF0047_YjbQ-like"/>
</dbReference>
<dbReference type="NCBIfam" id="TIGR00149">
    <property type="entry name" value="TIGR00149_YjbQ"/>
    <property type="match status" value="1"/>
</dbReference>
<dbReference type="PIRSF" id="PIRSF004681">
    <property type="entry name" value="UCP004681"/>
    <property type="match status" value="1"/>
</dbReference>
<dbReference type="InterPro" id="IPR035917">
    <property type="entry name" value="YjbQ-like_sf"/>
</dbReference>
<gene>
    <name evidence="2" type="ORF">NCTC13150_01873</name>
</gene>
<dbReference type="RefSeq" id="WP_131749862.1">
    <property type="nucleotide sequence ID" value="NZ_CAACYI010000001.1"/>
</dbReference>
<protein>
    <submittedName>
        <fullName evidence="2">Uncharacterized conserved protein</fullName>
    </submittedName>
</protein>
<dbReference type="Gene3D" id="2.60.120.460">
    <property type="entry name" value="YjbQ-like"/>
    <property type="match status" value="1"/>
</dbReference>
<dbReference type="AlphaFoldDB" id="A0A8H2M9R4"/>
<organism evidence="2 3">
    <name type="scientific">Urinicoccus massiliensis</name>
    <dbReference type="NCBI Taxonomy" id="1723382"/>
    <lineage>
        <taxon>Bacteria</taxon>
        <taxon>Bacillati</taxon>
        <taxon>Bacillota</taxon>
        <taxon>Tissierellia</taxon>
        <taxon>Tissierellales</taxon>
        <taxon>Peptoniphilaceae</taxon>
        <taxon>Urinicoccus</taxon>
    </lineage>
</organism>
<keyword evidence="3" id="KW-1185">Reference proteome</keyword>
<accession>A0A8H2M9R4</accession>
<comment type="similarity">
    <text evidence="1">Belongs to the UPF0047 family.</text>
</comment>
<dbReference type="EMBL" id="CAACYI010000001">
    <property type="protein sequence ID" value="VFB17286.1"/>
    <property type="molecule type" value="Genomic_DNA"/>
</dbReference>
<evidence type="ECO:0000313" key="2">
    <source>
        <dbReference type="EMBL" id="VFB17286.1"/>
    </source>
</evidence>
<dbReference type="PANTHER" id="PTHR30615">
    <property type="entry name" value="UNCHARACTERIZED PROTEIN YJBQ-RELATED"/>
    <property type="match status" value="1"/>
</dbReference>